<evidence type="ECO:0000313" key="2">
    <source>
        <dbReference type="EMBL" id="KZV54848.1"/>
    </source>
</evidence>
<protein>
    <submittedName>
        <fullName evidence="2">Putative WRKY transcription factor 2</fullName>
    </submittedName>
</protein>
<name>A0A2Z7DBU8_9LAMI</name>
<evidence type="ECO:0000313" key="3">
    <source>
        <dbReference type="Proteomes" id="UP000250235"/>
    </source>
</evidence>
<sequence length="89" mass="10319">MHQSHSVKEVQNDSVEQTATVLFLNQQQVKLSKISAGGVIEDISRWSYRRYQQKMLKILPIMEKLAEEETPADQSAEVAKTRFEEKRKV</sequence>
<feature type="region of interest" description="Disordered" evidence="1">
    <location>
        <begin position="68"/>
        <end position="89"/>
    </location>
</feature>
<feature type="compositionally biased region" description="Basic and acidic residues" evidence="1">
    <location>
        <begin position="79"/>
        <end position="89"/>
    </location>
</feature>
<proteinExistence type="predicted"/>
<evidence type="ECO:0000256" key="1">
    <source>
        <dbReference type="SAM" id="MobiDB-lite"/>
    </source>
</evidence>
<gene>
    <name evidence="2" type="ORF">F511_38282</name>
</gene>
<keyword evidence="3" id="KW-1185">Reference proteome</keyword>
<accession>A0A2Z7DBU8</accession>
<dbReference type="Proteomes" id="UP000250235">
    <property type="component" value="Unassembled WGS sequence"/>
</dbReference>
<organism evidence="2 3">
    <name type="scientific">Dorcoceras hygrometricum</name>
    <dbReference type="NCBI Taxonomy" id="472368"/>
    <lineage>
        <taxon>Eukaryota</taxon>
        <taxon>Viridiplantae</taxon>
        <taxon>Streptophyta</taxon>
        <taxon>Embryophyta</taxon>
        <taxon>Tracheophyta</taxon>
        <taxon>Spermatophyta</taxon>
        <taxon>Magnoliopsida</taxon>
        <taxon>eudicotyledons</taxon>
        <taxon>Gunneridae</taxon>
        <taxon>Pentapetalae</taxon>
        <taxon>asterids</taxon>
        <taxon>lamiids</taxon>
        <taxon>Lamiales</taxon>
        <taxon>Gesneriaceae</taxon>
        <taxon>Didymocarpoideae</taxon>
        <taxon>Trichosporeae</taxon>
        <taxon>Loxocarpinae</taxon>
        <taxon>Dorcoceras</taxon>
    </lineage>
</organism>
<reference evidence="2 3" key="1">
    <citation type="journal article" date="2015" name="Proc. Natl. Acad. Sci. U.S.A.">
        <title>The resurrection genome of Boea hygrometrica: A blueprint for survival of dehydration.</title>
        <authorList>
            <person name="Xiao L."/>
            <person name="Yang G."/>
            <person name="Zhang L."/>
            <person name="Yang X."/>
            <person name="Zhao S."/>
            <person name="Ji Z."/>
            <person name="Zhou Q."/>
            <person name="Hu M."/>
            <person name="Wang Y."/>
            <person name="Chen M."/>
            <person name="Xu Y."/>
            <person name="Jin H."/>
            <person name="Xiao X."/>
            <person name="Hu G."/>
            <person name="Bao F."/>
            <person name="Hu Y."/>
            <person name="Wan P."/>
            <person name="Li L."/>
            <person name="Deng X."/>
            <person name="Kuang T."/>
            <person name="Xiang C."/>
            <person name="Zhu J.K."/>
            <person name="Oliver M.J."/>
            <person name="He Y."/>
        </authorList>
    </citation>
    <scope>NUCLEOTIDE SEQUENCE [LARGE SCALE GENOMIC DNA]</scope>
    <source>
        <strain evidence="3">cv. XS01</strain>
    </source>
</reference>
<dbReference type="EMBL" id="KQ989096">
    <property type="protein sequence ID" value="KZV54848.1"/>
    <property type="molecule type" value="Genomic_DNA"/>
</dbReference>
<dbReference type="AlphaFoldDB" id="A0A2Z7DBU8"/>